<keyword evidence="2" id="KW-1185">Reference proteome</keyword>
<reference evidence="1 2" key="1">
    <citation type="journal article" date="2006" name="Science">
        <title>Phytophthora genome sequences uncover evolutionary origins and mechanisms of pathogenesis.</title>
        <authorList>
            <person name="Tyler B.M."/>
            <person name="Tripathy S."/>
            <person name="Zhang X."/>
            <person name="Dehal P."/>
            <person name="Jiang R.H."/>
            <person name="Aerts A."/>
            <person name="Arredondo F.D."/>
            <person name="Baxter L."/>
            <person name="Bensasson D."/>
            <person name="Beynon J.L."/>
            <person name="Chapman J."/>
            <person name="Damasceno C.M."/>
            <person name="Dorrance A.E."/>
            <person name="Dou D."/>
            <person name="Dickerman A.W."/>
            <person name="Dubchak I.L."/>
            <person name="Garbelotto M."/>
            <person name="Gijzen M."/>
            <person name="Gordon S.G."/>
            <person name="Govers F."/>
            <person name="Grunwald N.J."/>
            <person name="Huang W."/>
            <person name="Ivors K.L."/>
            <person name="Jones R.W."/>
            <person name="Kamoun S."/>
            <person name="Krampis K."/>
            <person name="Lamour K.H."/>
            <person name="Lee M.K."/>
            <person name="McDonald W.H."/>
            <person name="Medina M."/>
            <person name="Meijer H.J."/>
            <person name="Nordberg E.K."/>
            <person name="Maclean D.J."/>
            <person name="Ospina-Giraldo M.D."/>
            <person name="Morris P.F."/>
            <person name="Phuntumart V."/>
            <person name="Putnam N.H."/>
            <person name="Rash S."/>
            <person name="Rose J.K."/>
            <person name="Sakihama Y."/>
            <person name="Salamov A.A."/>
            <person name="Savidor A."/>
            <person name="Scheuring C.F."/>
            <person name="Smith B.M."/>
            <person name="Sobral B.W."/>
            <person name="Terry A."/>
            <person name="Torto-Alalibo T.A."/>
            <person name="Win J."/>
            <person name="Xu Z."/>
            <person name="Zhang H."/>
            <person name="Grigoriev I.V."/>
            <person name="Rokhsar D.S."/>
            <person name="Boore J.L."/>
        </authorList>
    </citation>
    <scope>NUCLEOTIDE SEQUENCE [LARGE SCALE GENOMIC DNA]</scope>
    <source>
        <strain evidence="1 2">P6497</strain>
    </source>
</reference>
<dbReference type="GO" id="GO:0003677">
    <property type="term" value="F:DNA binding"/>
    <property type="evidence" value="ECO:0007669"/>
    <property type="project" value="InterPro"/>
</dbReference>
<feature type="non-terminal residue" evidence="1">
    <location>
        <position position="269"/>
    </location>
</feature>
<dbReference type="Proteomes" id="UP000002640">
    <property type="component" value="Unassembled WGS sequence"/>
</dbReference>
<dbReference type="GO" id="GO:0006310">
    <property type="term" value="P:DNA recombination"/>
    <property type="evidence" value="ECO:0007669"/>
    <property type="project" value="InterPro"/>
</dbReference>
<dbReference type="STRING" id="1094619.G4ZMF9"/>
<feature type="non-terminal residue" evidence="1">
    <location>
        <position position="1"/>
    </location>
</feature>
<dbReference type="OMA" id="MLFVCYD"/>
<evidence type="ECO:0000313" key="1">
    <source>
        <dbReference type="EMBL" id="EGZ15012.1"/>
    </source>
</evidence>
<dbReference type="EMBL" id="JH159155">
    <property type="protein sequence ID" value="EGZ15012.1"/>
    <property type="molecule type" value="Genomic_DNA"/>
</dbReference>
<gene>
    <name evidence="1" type="ORF">PHYSODRAFT_405891</name>
</gene>
<evidence type="ECO:0000313" key="2">
    <source>
        <dbReference type="Proteomes" id="UP000002640"/>
    </source>
</evidence>
<dbReference type="RefSeq" id="XP_009528761.1">
    <property type="nucleotide sequence ID" value="XM_009530466.1"/>
</dbReference>
<name>G4ZMF9_PHYSP</name>
<dbReference type="Gene3D" id="1.10.443.10">
    <property type="entry name" value="Intergrase catalytic core"/>
    <property type="match status" value="1"/>
</dbReference>
<protein>
    <recommendedName>
        <fullName evidence="3">Tyr recombinase domain-containing protein</fullName>
    </recommendedName>
</protein>
<dbReference type="InParanoid" id="G4ZMF9"/>
<dbReference type="AlphaFoldDB" id="G4ZMF9"/>
<dbReference type="InterPro" id="IPR013762">
    <property type="entry name" value="Integrase-like_cat_sf"/>
</dbReference>
<evidence type="ECO:0008006" key="3">
    <source>
        <dbReference type="Google" id="ProtNLM"/>
    </source>
</evidence>
<dbReference type="KEGG" id="psoj:PHYSODRAFT_405891"/>
<organism evidence="1 2">
    <name type="scientific">Phytophthora sojae (strain P6497)</name>
    <name type="common">Soybean stem and root rot agent</name>
    <name type="synonym">Phytophthora megasperma f. sp. glycines</name>
    <dbReference type="NCBI Taxonomy" id="1094619"/>
    <lineage>
        <taxon>Eukaryota</taxon>
        <taxon>Sar</taxon>
        <taxon>Stramenopiles</taxon>
        <taxon>Oomycota</taxon>
        <taxon>Peronosporomycetes</taxon>
        <taxon>Peronosporales</taxon>
        <taxon>Peronosporaceae</taxon>
        <taxon>Phytophthora</taxon>
    </lineage>
</organism>
<proteinExistence type="predicted"/>
<sequence length="269" mass="29833">SLPTQNFYSLLTAFSIFLQTKKSNRARAADGLLAQSTALGYFSQVLNLLRERYPTSLSDSKLDDLCALVEHLVMHADIAGGLKNVHDEALLTMMWHTFGRAIDTCFARKQQLTAAASGELFLNIARIKTSVVQGVSIYNSPERWQQCMLHAFGMLFVCYDQPSEYLFPLVPRFADPDLPGGRTYSQEEAPSLKKERKRPSVASYISEVIRDTVNKMSPAAAQAATPNMTSHSLRRGAAAYANACPKLAVQWISTRGAWLLESLTKAFAY</sequence>
<accession>G4ZMF9</accession>
<dbReference type="GeneID" id="20651445"/>
<dbReference type="GO" id="GO:0015074">
    <property type="term" value="P:DNA integration"/>
    <property type="evidence" value="ECO:0007669"/>
    <property type="project" value="InterPro"/>
</dbReference>